<comment type="subcellular location">
    <subcellularLocation>
        <location evidence="7">Cytoplasm</location>
    </subcellularLocation>
</comment>
<protein>
    <recommendedName>
        <fullName evidence="7">Glutamate-1-semialdehyde 2,1-aminomutase</fullName>
        <shortName evidence="7">GSA</shortName>
        <ecNumber evidence="7">5.4.3.8</ecNumber>
    </recommendedName>
    <alternativeName>
        <fullName evidence="7">Glutamate-1-semialdehyde aminotransferase</fullName>
        <shortName evidence="7">GSA-AT</shortName>
    </alternativeName>
</protein>
<dbReference type="EC" id="5.4.3.8" evidence="7"/>
<dbReference type="InterPro" id="IPR004639">
    <property type="entry name" value="4pyrrol_synth_GluAld_NH2Trfase"/>
</dbReference>
<gene>
    <name evidence="7 9" type="primary">hemL</name>
    <name evidence="9" type="ORF">GXY80_06525</name>
</gene>
<dbReference type="GO" id="GO:0008483">
    <property type="term" value="F:transaminase activity"/>
    <property type="evidence" value="ECO:0007669"/>
    <property type="project" value="InterPro"/>
</dbReference>
<keyword evidence="7" id="KW-0963">Cytoplasm</keyword>
<dbReference type="NCBIfam" id="NF000818">
    <property type="entry name" value="PRK00062.1"/>
    <property type="match status" value="1"/>
</dbReference>
<evidence type="ECO:0000256" key="3">
    <source>
        <dbReference type="ARBA" id="ARBA00008981"/>
    </source>
</evidence>
<dbReference type="FunFam" id="3.40.640.10:FF:000021">
    <property type="entry name" value="Glutamate-1-semialdehyde 2,1-aminomutase"/>
    <property type="match status" value="1"/>
</dbReference>
<dbReference type="AlphaFoldDB" id="A0A971M4K5"/>
<comment type="subunit">
    <text evidence="7">Homodimer.</text>
</comment>
<feature type="modified residue" description="N6-(pyridoxal phosphate)lysine" evidence="7">
    <location>
        <position position="266"/>
    </location>
</feature>
<dbReference type="PANTHER" id="PTHR43713:SF3">
    <property type="entry name" value="GLUTAMATE-1-SEMIALDEHYDE 2,1-AMINOMUTASE 1, CHLOROPLASTIC-RELATED"/>
    <property type="match status" value="1"/>
</dbReference>
<evidence type="ECO:0000256" key="4">
    <source>
        <dbReference type="ARBA" id="ARBA00022898"/>
    </source>
</evidence>
<dbReference type="InterPro" id="IPR015424">
    <property type="entry name" value="PyrdxlP-dep_Trfase"/>
</dbReference>
<dbReference type="InterPro" id="IPR005814">
    <property type="entry name" value="Aminotrans_3"/>
</dbReference>
<name>A0A971M4K5_9BACT</name>
<dbReference type="NCBIfam" id="TIGR00713">
    <property type="entry name" value="hemL"/>
    <property type="match status" value="1"/>
</dbReference>
<dbReference type="SUPFAM" id="SSF53383">
    <property type="entry name" value="PLP-dependent transferases"/>
    <property type="match status" value="1"/>
</dbReference>
<sequence length="431" mass="47958">MVRERSESLYKEATRLMPGGVNSPVRAFRSVNDTPFYTERAKGAYLFDVDGNSYLDYVSSWGAIILGHADDGLVNVIKKAVEDGTSYGVCHPYEVEIARLIIDAFPSIELLRLTSSGTEATMSAIRLARAFTNKQGIIKLRGCYHGHVDSLLVKAGSGLATFALPDSSGVPEDLAGHTYIGEFNRIDTIRKIVKEHTDISCLILEPIMGNMGVILPEKGFLADAQEVCRKEGILLICDEVITGFRVTYGGAQHVYDIKPDITCLGKIIGGGFAMGAFGGRREIMERLAPLGDTYQAGTLSGNPIAVRAGVHTLEYLRDHRDRYELMEQRVELLRNQIGRMAEKYAVPYRINGTTGMFTGFFSKREVNDYESATGCSRSLYERFFKLMLQEGIFFAPSQFEASLITLCHQEKEITQTLEAYEKIFDIMRTEL</sequence>
<dbReference type="Gene3D" id="3.90.1150.10">
    <property type="entry name" value="Aspartate Aminotransferase, domain 1"/>
    <property type="match status" value="1"/>
</dbReference>
<dbReference type="PANTHER" id="PTHR43713">
    <property type="entry name" value="GLUTAMATE-1-SEMIALDEHYDE 2,1-AMINOMUTASE"/>
    <property type="match status" value="1"/>
</dbReference>
<evidence type="ECO:0000313" key="9">
    <source>
        <dbReference type="EMBL" id="NLW35124.1"/>
    </source>
</evidence>
<evidence type="ECO:0000313" key="10">
    <source>
        <dbReference type="Proteomes" id="UP000777265"/>
    </source>
</evidence>
<accession>A0A971M4K5</accession>
<evidence type="ECO:0000256" key="5">
    <source>
        <dbReference type="ARBA" id="ARBA00023235"/>
    </source>
</evidence>
<dbReference type="InterPro" id="IPR015422">
    <property type="entry name" value="PyrdxlP-dep_Trfase_small"/>
</dbReference>
<organism evidence="9 10">
    <name type="scientific">Syntrophorhabdus aromaticivorans</name>
    <dbReference type="NCBI Taxonomy" id="328301"/>
    <lineage>
        <taxon>Bacteria</taxon>
        <taxon>Pseudomonadati</taxon>
        <taxon>Thermodesulfobacteriota</taxon>
        <taxon>Syntrophorhabdia</taxon>
        <taxon>Syntrophorhabdales</taxon>
        <taxon>Syntrophorhabdaceae</taxon>
        <taxon>Syntrophorhabdus</taxon>
    </lineage>
</organism>
<dbReference type="EMBL" id="JAAYEE010000107">
    <property type="protein sequence ID" value="NLW35124.1"/>
    <property type="molecule type" value="Genomic_DNA"/>
</dbReference>
<evidence type="ECO:0000256" key="8">
    <source>
        <dbReference type="SAM" id="Coils"/>
    </source>
</evidence>
<feature type="coiled-coil region" evidence="8">
    <location>
        <begin position="316"/>
        <end position="343"/>
    </location>
</feature>
<comment type="pathway">
    <text evidence="2">Porphyrin-containing compound metabolism; protoporphyrin-IX biosynthesis; 5-aminolevulinate from L-glutamyl-tRNA(Glu): step 2/2.</text>
</comment>
<comment type="caution">
    <text evidence="9">The sequence shown here is derived from an EMBL/GenBank/DDBJ whole genome shotgun (WGS) entry which is preliminary data.</text>
</comment>
<proteinExistence type="inferred from homology"/>
<dbReference type="InterPro" id="IPR015421">
    <property type="entry name" value="PyrdxlP-dep_Trfase_major"/>
</dbReference>
<comment type="catalytic activity">
    <reaction evidence="7">
        <text>(S)-4-amino-5-oxopentanoate = 5-aminolevulinate</text>
        <dbReference type="Rhea" id="RHEA:14265"/>
        <dbReference type="ChEBI" id="CHEBI:57501"/>
        <dbReference type="ChEBI" id="CHEBI:356416"/>
        <dbReference type="EC" id="5.4.3.8"/>
    </reaction>
</comment>
<reference evidence="9" key="1">
    <citation type="journal article" date="2020" name="Biotechnol. Biofuels">
        <title>New insights from the biogas microbiome by comprehensive genome-resolved metagenomics of nearly 1600 species originating from multiple anaerobic digesters.</title>
        <authorList>
            <person name="Campanaro S."/>
            <person name="Treu L."/>
            <person name="Rodriguez-R L.M."/>
            <person name="Kovalovszki A."/>
            <person name="Ziels R.M."/>
            <person name="Maus I."/>
            <person name="Zhu X."/>
            <person name="Kougias P.G."/>
            <person name="Basile A."/>
            <person name="Luo G."/>
            <person name="Schluter A."/>
            <person name="Konstantinidis K.T."/>
            <person name="Angelidaki I."/>
        </authorList>
    </citation>
    <scope>NUCLEOTIDE SEQUENCE</scope>
    <source>
        <strain evidence="9">AS06rmzACSIP_7</strain>
    </source>
</reference>
<dbReference type="GO" id="GO:0042286">
    <property type="term" value="F:glutamate-1-semialdehyde 2,1-aminomutase activity"/>
    <property type="evidence" value="ECO:0007669"/>
    <property type="project" value="UniProtKB-UniRule"/>
</dbReference>
<dbReference type="GO" id="GO:0030170">
    <property type="term" value="F:pyridoxal phosphate binding"/>
    <property type="evidence" value="ECO:0007669"/>
    <property type="project" value="InterPro"/>
</dbReference>
<keyword evidence="6 7" id="KW-0627">Porphyrin biosynthesis</keyword>
<comment type="similarity">
    <text evidence="3 7">Belongs to the class-III pyridoxal-phosphate-dependent aminotransferase family. HemL subfamily.</text>
</comment>
<keyword evidence="8" id="KW-0175">Coiled coil</keyword>
<keyword evidence="5 7" id="KW-0413">Isomerase</keyword>
<dbReference type="GO" id="GO:0005737">
    <property type="term" value="C:cytoplasm"/>
    <property type="evidence" value="ECO:0007669"/>
    <property type="project" value="UniProtKB-SubCell"/>
</dbReference>
<evidence type="ECO:0000256" key="1">
    <source>
        <dbReference type="ARBA" id="ARBA00001933"/>
    </source>
</evidence>
<keyword evidence="4 7" id="KW-0663">Pyridoxal phosphate</keyword>
<dbReference type="Pfam" id="PF00202">
    <property type="entry name" value="Aminotran_3"/>
    <property type="match status" value="1"/>
</dbReference>
<reference evidence="9" key="2">
    <citation type="submission" date="2020-01" db="EMBL/GenBank/DDBJ databases">
        <authorList>
            <person name="Campanaro S."/>
        </authorList>
    </citation>
    <scope>NUCLEOTIDE SEQUENCE</scope>
    <source>
        <strain evidence="9">AS06rmzACSIP_7</strain>
    </source>
</reference>
<comment type="cofactor">
    <cofactor evidence="1 7">
        <name>pyridoxal 5'-phosphate</name>
        <dbReference type="ChEBI" id="CHEBI:597326"/>
    </cofactor>
</comment>
<evidence type="ECO:0000256" key="2">
    <source>
        <dbReference type="ARBA" id="ARBA00004819"/>
    </source>
</evidence>
<evidence type="ECO:0000256" key="6">
    <source>
        <dbReference type="ARBA" id="ARBA00023244"/>
    </source>
</evidence>
<dbReference type="Gene3D" id="3.40.640.10">
    <property type="entry name" value="Type I PLP-dependent aspartate aminotransferase-like (Major domain)"/>
    <property type="match status" value="1"/>
</dbReference>
<dbReference type="HAMAP" id="MF_00375">
    <property type="entry name" value="HemL_aminotrans_3"/>
    <property type="match status" value="1"/>
</dbReference>
<dbReference type="Proteomes" id="UP000777265">
    <property type="component" value="Unassembled WGS sequence"/>
</dbReference>
<evidence type="ECO:0000256" key="7">
    <source>
        <dbReference type="HAMAP-Rule" id="MF_00375"/>
    </source>
</evidence>
<dbReference type="CDD" id="cd00610">
    <property type="entry name" value="OAT_like"/>
    <property type="match status" value="1"/>
</dbReference>
<dbReference type="GO" id="GO:0006782">
    <property type="term" value="P:protoporphyrinogen IX biosynthetic process"/>
    <property type="evidence" value="ECO:0007669"/>
    <property type="project" value="UniProtKB-UniRule"/>
</dbReference>